<dbReference type="EMBL" id="FMXR01000011">
    <property type="protein sequence ID" value="SDB21820.1"/>
    <property type="molecule type" value="Genomic_DNA"/>
</dbReference>
<gene>
    <name evidence="4" type="ORF">SAMN02910417_01638</name>
</gene>
<name>A0A1G6BMG0_EUBOX</name>
<organism evidence="4 5">
    <name type="scientific">Eubacterium oxidoreducens</name>
    <dbReference type="NCBI Taxonomy" id="1732"/>
    <lineage>
        <taxon>Bacteria</taxon>
        <taxon>Bacillati</taxon>
        <taxon>Bacillota</taxon>
        <taxon>Clostridia</taxon>
        <taxon>Eubacteriales</taxon>
        <taxon>Eubacteriaceae</taxon>
        <taxon>Eubacterium</taxon>
    </lineage>
</organism>
<sequence length="331" mass="39247">MEQNTQVKVSVIVPIYNGEKYLKRCVDSICNQTLKEIEILLVDDGSMDESLKICEEYEAKDDRIKVIRQEHIGVAEARNKGMRLASGIYIGFVDCDDYIYPQMFETLYRICEEKNSSVAMCGAKKTTNVRIPSIEYEYRTQDVEMISATDYLKMMYADGSVDWKYLAVWNCIYKKEAIKNLEFQSDIAFEFGIFNLEFFLNQKEVPVINQEFYLWFQFSDSSSKVQSKINNLRRLAPYIQMMKTCEKNCPQVYPHVLEKVAKVVLAIMYEAKGFPEYKEVLQDMKSYREDVIKRYKENKMVSQKSRRRFIFLLKHRGIYNMYRDRMERKYG</sequence>
<protein>
    <submittedName>
        <fullName evidence="4">Glycosyl transferase family 2</fullName>
    </submittedName>
</protein>
<keyword evidence="5" id="KW-1185">Reference proteome</keyword>
<feature type="domain" description="Glycosyltransferase 2-like" evidence="3">
    <location>
        <begin position="10"/>
        <end position="125"/>
    </location>
</feature>
<proteinExistence type="predicted"/>
<dbReference type="AlphaFoldDB" id="A0A1G6BMG0"/>
<dbReference type="CDD" id="cd00761">
    <property type="entry name" value="Glyco_tranf_GTA_type"/>
    <property type="match status" value="1"/>
</dbReference>
<keyword evidence="2 4" id="KW-0808">Transferase</keyword>
<dbReference type="InterPro" id="IPR001173">
    <property type="entry name" value="Glyco_trans_2-like"/>
</dbReference>
<dbReference type="PANTHER" id="PTHR22916">
    <property type="entry name" value="GLYCOSYLTRANSFERASE"/>
    <property type="match status" value="1"/>
</dbReference>
<keyword evidence="1" id="KW-0328">Glycosyltransferase</keyword>
<dbReference type="GO" id="GO:0016757">
    <property type="term" value="F:glycosyltransferase activity"/>
    <property type="evidence" value="ECO:0007669"/>
    <property type="project" value="UniProtKB-KW"/>
</dbReference>
<dbReference type="PANTHER" id="PTHR22916:SF51">
    <property type="entry name" value="GLYCOSYLTRANSFERASE EPSH-RELATED"/>
    <property type="match status" value="1"/>
</dbReference>
<reference evidence="4 5" key="1">
    <citation type="submission" date="2016-10" db="EMBL/GenBank/DDBJ databases">
        <authorList>
            <person name="de Groot N.N."/>
        </authorList>
    </citation>
    <scope>NUCLEOTIDE SEQUENCE [LARGE SCALE GENOMIC DNA]</scope>
    <source>
        <strain evidence="4 5">DSM 3217</strain>
    </source>
</reference>
<evidence type="ECO:0000256" key="1">
    <source>
        <dbReference type="ARBA" id="ARBA00022676"/>
    </source>
</evidence>
<accession>A0A1G6BMG0</accession>
<evidence type="ECO:0000313" key="4">
    <source>
        <dbReference type="EMBL" id="SDB21820.1"/>
    </source>
</evidence>
<dbReference type="STRING" id="1732.SAMN02910417_01638"/>
<dbReference type="OrthoDB" id="1771649at2"/>
<evidence type="ECO:0000259" key="3">
    <source>
        <dbReference type="Pfam" id="PF00535"/>
    </source>
</evidence>
<dbReference type="Proteomes" id="UP000199228">
    <property type="component" value="Unassembled WGS sequence"/>
</dbReference>
<evidence type="ECO:0000256" key="2">
    <source>
        <dbReference type="ARBA" id="ARBA00022679"/>
    </source>
</evidence>
<dbReference type="RefSeq" id="WP_090173869.1">
    <property type="nucleotide sequence ID" value="NZ_FMXR01000011.1"/>
</dbReference>
<dbReference type="SUPFAM" id="SSF53448">
    <property type="entry name" value="Nucleotide-diphospho-sugar transferases"/>
    <property type="match status" value="1"/>
</dbReference>
<dbReference type="Gene3D" id="3.90.550.10">
    <property type="entry name" value="Spore Coat Polysaccharide Biosynthesis Protein SpsA, Chain A"/>
    <property type="match status" value="1"/>
</dbReference>
<evidence type="ECO:0000313" key="5">
    <source>
        <dbReference type="Proteomes" id="UP000199228"/>
    </source>
</evidence>
<dbReference type="InterPro" id="IPR029044">
    <property type="entry name" value="Nucleotide-diphossugar_trans"/>
</dbReference>
<dbReference type="Pfam" id="PF00535">
    <property type="entry name" value="Glycos_transf_2"/>
    <property type="match status" value="1"/>
</dbReference>